<protein>
    <submittedName>
        <fullName evidence="2">AraC family transcriptional regulator</fullName>
    </submittedName>
</protein>
<evidence type="ECO:0000259" key="1">
    <source>
        <dbReference type="Pfam" id="PF01965"/>
    </source>
</evidence>
<reference evidence="2 3" key="1">
    <citation type="submission" date="2019-09" db="EMBL/GenBank/DDBJ databases">
        <title>Draft genome sequences of 48 bacterial type strains from the CCUG.</title>
        <authorList>
            <person name="Tunovic T."/>
            <person name="Pineiro-Iglesias B."/>
            <person name="Unosson C."/>
            <person name="Inganas E."/>
            <person name="Ohlen M."/>
            <person name="Cardew S."/>
            <person name="Jensie-Markopoulos S."/>
            <person name="Salva-Serra F."/>
            <person name="Jaen-Luchoro D."/>
            <person name="Karlsson R."/>
            <person name="Svensson-Stadler L."/>
            <person name="Chun J."/>
            <person name="Moore E."/>
        </authorList>
    </citation>
    <scope>NUCLEOTIDE SEQUENCE [LARGE SCALE GENOMIC DNA]</scope>
    <source>
        <strain evidence="2 3">CCUG 30977</strain>
    </source>
</reference>
<dbReference type="GO" id="GO:0006355">
    <property type="term" value="P:regulation of DNA-templated transcription"/>
    <property type="evidence" value="ECO:0007669"/>
    <property type="project" value="TreeGrafter"/>
</dbReference>
<proteinExistence type="predicted"/>
<dbReference type="Proteomes" id="UP000430120">
    <property type="component" value="Unassembled WGS sequence"/>
</dbReference>
<gene>
    <name evidence="2" type="ORF">F7Q92_04160</name>
</gene>
<evidence type="ECO:0000313" key="3">
    <source>
        <dbReference type="Proteomes" id="UP000430120"/>
    </source>
</evidence>
<dbReference type="InterPro" id="IPR052158">
    <property type="entry name" value="INH-QAR"/>
</dbReference>
<dbReference type="CDD" id="cd03137">
    <property type="entry name" value="GATase1_AraC_1"/>
    <property type="match status" value="1"/>
</dbReference>
<feature type="domain" description="DJ-1/PfpI" evidence="1">
    <location>
        <begin position="10"/>
        <end position="189"/>
    </location>
</feature>
<dbReference type="AlphaFoldDB" id="A0A643FFM9"/>
<dbReference type="OrthoDB" id="9803764at2"/>
<dbReference type="InterPro" id="IPR002818">
    <property type="entry name" value="DJ-1/PfpI"/>
</dbReference>
<keyword evidence="3" id="KW-1185">Reference proteome</keyword>
<dbReference type="PANTHER" id="PTHR43130">
    <property type="entry name" value="ARAC-FAMILY TRANSCRIPTIONAL REGULATOR"/>
    <property type="match status" value="1"/>
</dbReference>
<sequence>MKPGDRPTDVLLLMFDEVELLDFAGPYEVFTTANRLARRDAPSADAAHMPVPPFRLRTASPDGRPVRARAGLGLQPDLALHDAAAPDLLIVPGGVVDRLQQDPVFLATLARLGRDAGRVASICTGAFLLADAGLLRNAEATTHWEDLEALGRRHPQLRLRPDRRWVDTGRVLSSAGIAAGLDLSLHLVRRCAGVELAQRTARQLDYPWDPTE</sequence>
<dbReference type="Gene3D" id="3.40.50.880">
    <property type="match status" value="1"/>
</dbReference>
<dbReference type="EMBL" id="VZPB01000006">
    <property type="protein sequence ID" value="KAB0584415.1"/>
    <property type="molecule type" value="Genomic_DNA"/>
</dbReference>
<evidence type="ECO:0000313" key="2">
    <source>
        <dbReference type="EMBL" id="KAB0584415.1"/>
    </source>
</evidence>
<dbReference type="PANTHER" id="PTHR43130:SF3">
    <property type="entry name" value="HTH-TYPE TRANSCRIPTIONAL REGULATOR RV1931C"/>
    <property type="match status" value="1"/>
</dbReference>
<name>A0A643FFM9_IDEDE</name>
<dbReference type="Pfam" id="PF01965">
    <property type="entry name" value="DJ-1_PfpI"/>
    <property type="match status" value="1"/>
</dbReference>
<dbReference type="SUPFAM" id="SSF52317">
    <property type="entry name" value="Class I glutamine amidotransferase-like"/>
    <property type="match status" value="1"/>
</dbReference>
<comment type="caution">
    <text evidence="2">The sequence shown here is derived from an EMBL/GenBank/DDBJ whole genome shotgun (WGS) entry which is preliminary data.</text>
</comment>
<dbReference type="InterPro" id="IPR029062">
    <property type="entry name" value="Class_I_gatase-like"/>
</dbReference>
<organism evidence="2 3">
    <name type="scientific">Ideonella dechloratans</name>
    <dbReference type="NCBI Taxonomy" id="36863"/>
    <lineage>
        <taxon>Bacteria</taxon>
        <taxon>Pseudomonadati</taxon>
        <taxon>Pseudomonadota</taxon>
        <taxon>Betaproteobacteria</taxon>
        <taxon>Burkholderiales</taxon>
        <taxon>Sphaerotilaceae</taxon>
        <taxon>Ideonella</taxon>
    </lineage>
</organism>
<accession>A0A643FFM9</accession>
<dbReference type="RefSeq" id="WP_151122751.1">
    <property type="nucleotide sequence ID" value="NZ_CP088081.1"/>
</dbReference>